<dbReference type="AlphaFoldDB" id="A0ABD2S7X7"/>
<evidence type="ECO:0000313" key="3">
    <source>
        <dbReference type="Proteomes" id="UP001627284"/>
    </source>
</evidence>
<comment type="caution">
    <text evidence="2">The sequence shown here is derived from an EMBL/GenBank/DDBJ whole genome shotgun (WGS) entry which is preliminary data.</text>
</comment>
<keyword evidence="3" id="KW-1185">Reference proteome</keyword>
<protein>
    <submittedName>
        <fullName evidence="2">Uncharacterized protein</fullName>
    </submittedName>
</protein>
<gene>
    <name evidence="2" type="ORF">AABB24_028381</name>
</gene>
<proteinExistence type="predicted"/>
<accession>A0ABD2S7X7</accession>
<name>A0ABD2S7X7_9SOLN</name>
<reference evidence="2 3" key="1">
    <citation type="submission" date="2024-05" db="EMBL/GenBank/DDBJ databases">
        <title>De novo assembly of an allotetraploid wild potato.</title>
        <authorList>
            <person name="Hosaka A.J."/>
        </authorList>
    </citation>
    <scope>NUCLEOTIDE SEQUENCE [LARGE SCALE GENOMIC DNA]</scope>
    <source>
        <tissue evidence="2">Young leaves</tissue>
    </source>
</reference>
<organism evidence="2 3">
    <name type="scientific">Solanum stoloniferum</name>
    <dbReference type="NCBI Taxonomy" id="62892"/>
    <lineage>
        <taxon>Eukaryota</taxon>
        <taxon>Viridiplantae</taxon>
        <taxon>Streptophyta</taxon>
        <taxon>Embryophyta</taxon>
        <taxon>Tracheophyta</taxon>
        <taxon>Spermatophyta</taxon>
        <taxon>Magnoliopsida</taxon>
        <taxon>eudicotyledons</taxon>
        <taxon>Gunneridae</taxon>
        <taxon>Pentapetalae</taxon>
        <taxon>asterids</taxon>
        <taxon>lamiids</taxon>
        <taxon>Solanales</taxon>
        <taxon>Solanaceae</taxon>
        <taxon>Solanoideae</taxon>
        <taxon>Solaneae</taxon>
        <taxon>Solanum</taxon>
    </lineage>
</organism>
<sequence>NPSTATHTQPHCPCTFLLLQSVKKPKKLHPTTIPNTQQPRNNPPPHPCVLFSPSPAREETRKSRSHCKSQQTPDPSRPYAISPPSREGKFVKRSSNRICQTYLLQPPNFNLLIRISWDSEENFAKNGQLLSPWKILNLGIDFSNSYSTLFPYNLNPHNFPIYTQLLFIGKGRDC</sequence>
<evidence type="ECO:0000256" key="1">
    <source>
        <dbReference type="SAM" id="MobiDB-lite"/>
    </source>
</evidence>
<evidence type="ECO:0000313" key="2">
    <source>
        <dbReference type="EMBL" id="KAL3339733.1"/>
    </source>
</evidence>
<dbReference type="EMBL" id="JBJKTR010000016">
    <property type="protein sequence ID" value="KAL3339733.1"/>
    <property type="molecule type" value="Genomic_DNA"/>
</dbReference>
<feature type="region of interest" description="Disordered" evidence="1">
    <location>
        <begin position="27"/>
        <end position="88"/>
    </location>
</feature>
<feature type="compositionally biased region" description="Low complexity" evidence="1">
    <location>
        <begin position="30"/>
        <end position="40"/>
    </location>
</feature>
<feature type="non-terminal residue" evidence="2">
    <location>
        <position position="1"/>
    </location>
</feature>
<dbReference type="Proteomes" id="UP001627284">
    <property type="component" value="Unassembled WGS sequence"/>
</dbReference>